<evidence type="ECO:0000313" key="2">
    <source>
        <dbReference type="EMBL" id="QEH39178.1"/>
    </source>
</evidence>
<name>A0A5B9WEV3_9BACT</name>
<keyword evidence="3" id="KW-1185">Reference proteome</keyword>
<dbReference type="EMBL" id="CP042997">
    <property type="protein sequence ID" value="QEH39178.1"/>
    <property type="molecule type" value="Genomic_DNA"/>
</dbReference>
<reference evidence="2 3" key="1">
    <citation type="submission" date="2019-08" db="EMBL/GenBank/DDBJ databases">
        <title>Deep-cultivation of Planctomycetes and their phenomic and genomic characterization uncovers novel biology.</title>
        <authorList>
            <person name="Wiegand S."/>
            <person name="Jogler M."/>
            <person name="Boedeker C."/>
            <person name="Pinto D."/>
            <person name="Vollmers J."/>
            <person name="Rivas-Marin E."/>
            <person name="Kohn T."/>
            <person name="Peeters S.H."/>
            <person name="Heuer A."/>
            <person name="Rast P."/>
            <person name="Oberbeckmann S."/>
            <person name="Bunk B."/>
            <person name="Jeske O."/>
            <person name="Meyerdierks A."/>
            <person name="Storesund J.E."/>
            <person name="Kallscheuer N."/>
            <person name="Luecker S."/>
            <person name="Lage O.M."/>
            <person name="Pohl T."/>
            <person name="Merkel B.J."/>
            <person name="Hornburger P."/>
            <person name="Mueller R.-W."/>
            <person name="Bruemmer F."/>
            <person name="Labrenz M."/>
            <person name="Spormann A.M."/>
            <person name="Op den Camp H."/>
            <person name="Overmann J."/>
            <person name="Amann R."/>
            <person name="Jetten M.S.M."/>
            <person name="Mascher T."/>
            <person name="Medema M.H."/>
            <person name="Devos D.P."/>
            <person name="Kaster A.-K."/>
            <person name="Ovreas L."/>
            <person name="Rohde M."/>
            <person name="Galperin M.Y."/>
            <person name="Jogler C."/>
        </authorList>
    </citation>
    <scope>NUCLEOTIDE SEQUENCE [LARGE SCALE GENOMIC DNA]</scope>
    <source>
        <strain evidence="2 3">OJF2</strain>
    </source>
</reference>
<dbReference type="InterPro" id="IPR013783">
    <property type="entry name" value="Ig-like_fold"/>
</dbReference>
<dbReference type="Gene3D" id="2.60.40.10">
    <property type="entry name" value="Immunoglobulins"/>
    <property type="match status" value="1"/>
</dbReference>
<evidence type="ECO:0000313" key="3">
    <source>
        <dbReference type="Proteomes" id="UP000324233"/>
    </source>
</evidence>
<sequence length="697" mass="73753" precursor="true">MRPAPPRLLPALLLLASPAAAIADTPYPEISHVLPAAVQRGTTSDVTVFSREAKRGFETARQVVFGGEGLRAEVPPREPKQPPTQGRIRVTVAADASPGLHELRVVTGSGASSLAELLVVDDPVIAELPKPHGTPDTAQPVEINRVVTGSIAKKEEVDLYRFKAKAGQEVTFSLMGQRLLFKRHYHQSGDLDPMIVLSDGKGVELASNDDHDIGDPLLHHRFEKDGEYLVAVRDVDYDGVAHFTYALTITDRPFVTSAHPLAIPAAGPWAACAEGFGIPDGPLALSGLKPPARPGPRELQLVANGRPTNPATFEVTDLPILTEVEPNDDRGHATPVPHPGMMLSGRADRPNDVDLFAFALKAGRPMRFEVRARRLGSNLDSRLRVLDEGGKAVASGDDSEGSKDAALSFRPARDGVYTLEVRDLLHRGGPGFAYAVLAEEDRPDFEVTCDDDKAGVGPGGAAPWFVRATRLAGFDGPIEVRVEGLPPGLTAKPATIPAGVKDACLVLQAAPDAKSAAAAVTVIASAVVKDLDGKARKVEHRAQPLQEVYLAGGGRAVWPVETQVAQVVEKDDIAAVHVSPGAIALKPGEQLALDVEVVRRPGFKDRVTLDVELQHLGSVFGNPLPPGVTAVESGAKLALGPDESKGRLLLKAAPDAKPVEHLSISVVAYVSIDFVTKRAYASPPIPLTIAAPAVAGR</sequence>
<feature type="chain" id="PRO_5023048168" evidence="1">
    <location>
        <begin position="24"/>
        <end position="697"/>
    </location>
</feature>
<accession>A0A5B9WEV3</accession>
<gene>
    <name evidence="2" type="ORF">OJF2_77900</name>
</gene>
<dbReference type="EC" id="3.4.21.-" evidence="2"/>
<keyword evidence="1" id="KW-0732">Signal</keyword>
<feature type="signal peptide" evidence="1">
    <location>
        <begin position="1"/>
        <end position="23"/>
    </location>
</feature>
<dbReference type="GO" id="GO:0008233">
    <property type="term" value="F:peptidase activity"/>
    <property type="evidence" value="ECO:0007669"/>
    <property type="project" value="UniProtKB-KW"/>
</dbReference>
<dbReference type="RefSeq" id="WP_148598520.1">
    <property type="nucleotide sequence ID" value="NZ_CP042997.1"/>
</dbReference>
<evidence type="ECO:0000256" key="1">
    <source>
        <dbReference type="SAM" id="SignalP"/>
    </source>
</evidence>
<protein>
    <submittedName>
        <fullName evidence="2">Putative subtilase-type serine protease</fullName>
        <ecNumber evidence="2">3.4.21.-</ecNumber>
    </submittedName>
</protein>
<dbReference type="KEGG" id="agv:OJF2_77900"/>
<dbReference type="GO" id="GO:0006508">
    <property type="term" value="P:proteolysis"/>
    <property type="evidence" value="ECO:0007669"/>
    <property type="project" value="UniProtKB-KW"/>
</dbReference>
<keyword evidence="2" id="KW-0645">Protease</keyword>
<dbReference type="Gene3D" id="2.60.120.380">
    <property type="match status" value="2"/>
</dbReference>
<keyword evidence="2" id="KW-0378">Hydrolase</keyword>
<dbReference type="OrthoDB" id="237792at2"/>
<organism evidence="2 3">
    <name type="scientific">Aquisphaera giovannonii</name>
    <dbReference type="NCBI Taxonomy" id="406548"/>
    <lineage>
        <taxon>Bacteria</taxon>
        <taxon>Pseudomonadati</taxon>
        <taxon>Planctomycetota</taxon>
        <taxon>Planctomycetia</taxon>
        <taxon>Isosphaerales</taxon>
        <taxon>Isosphaeraceae</taxon>
        <taxon>Aquisphaera</taxon>
    </lineage>
</organism>
<dbReference type="AlphaFoldDB" id="A0A5B9WEV3"/>
<proteinExistence type="predicted"/>
<dbReference type="Proteomes" id="UP000324233">
    <property type="component" value="Chromosome"/>
</dbReference>